<evidence type="ECO:0000256" key="2">
    <source>
        <dbReference type="ARBA" id="ARBA00022491"/>
    </source>
</evidence>
<evidence type="ECO:0000256" key="9">
    <source>
        <dbReference type="PROSITE-ProRule" id="PRU00042"/>
    </source>
</evidence>
<feature type="region of interest" description="Disordered" evidence="10">
    <location>
        <begin position="349"/>
        <end position="420"/>
    </location>
</feature>
<evidence type="ECO:0000256" key="5">
    <source>
        <dbReference type="ARBA" id="ARBA00022771"/>
    </source>
</evidence>
<evidence type="ECO:0000256" key="1">
    <source>
        <dbReference type="ARBA" id="ARBA00004123"/>
    </source>
</evidence>
<feature type="compositionally biased region" description="Basic and acidic residues" evidence="10">
    <location>
        <begin position="614"/>
        <end position="628"/>
    </location>
</feature>
<protein>
    <recommendedName>
        <fullName evidence="11">C2H2-type domain-containing protein</fullName>
    </recommendedName>
</protein>
<dbReference type="OrthoDB" id="6155966at2759"/>
<feature type="compositionally biased region" description="Low complexity" evidence="10">
    <location>
        <begin position="383"/>
        <end position="396"/>
    </location>
</feature>
<dbReference type="FunFam" id="3.30.160.60:FF:002343">
    <property type="entry name" value="Zinc finger protein 33A"/>
    <property type="match status" value="1"/>
</dbReference>
<dbReference type="PROSITE" id="PS50157">
    <property type="entry name" value="ZINC_FINGER_C2H2_2"/>
    <property type="match status" value="2"/>
</dbReference>
<dbReference type="SUPFAM" id="SSF57667">
    <property type="entry name" value="beta-beta-alpha zinc fingers"/>
    <property type="match status" value="1"/>
</dbReference>
<evidence type="ECO:0000256" key="4">
    <source>
        <dbReference type="ARBA" id="ARBA00022737"/>
    </source>
</evidence>
<dbReference type="PANTHER" id="PTHR47257:SF1">
    <property type="entry name" value="PH-RESPONSE TRANSCRIPTION FACTOR PACC_RIM101"/>
    <property type="match status" value="1"/>
</dbReference>
<sequence length="628" mass="68061">MPDSSQDDSSSSSPDALQHCQWADCTQGFPDPEALYVHLCNEHIGRKSTNNLCLTCKWKDCGTSCAKRDHITSHLRVHTPLKPHVCEICKKSFKRPQDLKKHEKIHTEEHHAQHKHSKAITVADPAYVSRVRGDSSSRPTKPVPSKSSSSATPRAQSHSSSASDGSFPNYPSTPSPDFSPPPMNHSPTEENWDAATGSKRSYEYGVDDFFTDMKKRRLSPSYDPRMAERMNYMSYSLHNAGFNPRSVSLDIRTPEELAAVNDFLITLGRDSEKDRSNGGSSGFSGGDSFFDAISLSQLGLANMPGIPGAGHGVYPPHFAAPPYASGRSAHPSVQPSLYGSVYPHLDEHPAGYHGEYPGRRNGHKYAPYPPHYPHHPSPPQDVGSPHSGSSHSTPPHITLPPPDVSSFDFLRPPRGPAAVPQLSPAEFMTQKRQAMIPLGSAGPAEPMEPKLSSVPHRGPPAKLTPTPTLPAPESLSKSGGSLYPLLTKGDAQYDLPPLKHRYRSPSPSSRSSTPSNTSAHGSPAPKAAEVTVLPSLRTIAAAATAARSEDEAEVAQEMGRIQLNEDDRRRHAQLIRDLLVAINEEFRRTYGTPPPSTAAPPLAELSEAAGPAEMVREEGLRDVEMTAA</sequence>
<keyword evidence="2" id="KW-0678">Repressor</keyword>
<comment type="similarity">
    <text evidence="8">Belongs to the pacC/RIM101 family.</text>
</comment>
<dbReference type="Pfam" id="PF00096">
    <property type="entry name" value="zf-C2H2"/>
    <property type="match status" value="1"/>
</dbReference>
<proteinExistence type="inferred from homology"/>
<keyword evidence="3" id="KW-0479">Metal-binding</keyword>
<evidence type="ECO:0000259" key="11">
    <source>
        <dbReference type="PROSITE" id="PS50157"/>
    </source>
</evidence>
<evidence type="ECO:0000256" key="8">
    <source>
        <dbReference type="ARBA" id="ARBA00038089"/>
    </source>
</evidence>
<evidence type="ECO:0000313" key="12">
    <source>
        <dbReference type="EMBL" id="KAF7311094.1"/>
    </source>
</evidence>
<evidence type="ECO:0000313" key="13">
    <source>
        <dbReference type="Proteomes" id="UP000613580"/>
    </source>
</evidence>
<keyword evidence="13" id="KW-1185">Reference proteome</keyword>
<gene>
    <name evidence="12" type="ORF">HMN09_00653400</name>
</gene>
<keyword evidence="7" id="KW-0539">Nucleus</keyword>
<dbReference type="AlphaFoldDB" id="A0A8H6WG31"/>
<feature type="compositionally biased region" description="Pro residues" evidence="10">
    <location>
        <begin position="367"/>
        <end position="379"/>
    </location>
</feature>
<dbReference type="GO" id="GO:0005634">
    <property type="term" value="C:nucleus"/>
    <property type="evidence" value="ECO:0007669"/>
    <property type="project" value="UniProtKB-SubCell"/>
</dbReference>
<feature type="compositionally biased region" description="Low complexity" evidence="10">
    <location>
        <begin position="136"/>
        <end position="166"/>
    </location>
</feature>
<comment type="caution">
    <text evidence="12">The sequence shown here is derived from an EMBL/GenBank/DDBJ whole genome shotgun (WGS) entry which is preliminary data.</text>
</comment>
<feature type="domain" description="C2H2-type" evidence="11">
    <location>
        <begin position="54"/>
        <end position="83"/>
    </location>
</feature>
<dbReference type="GO" id="GO:0045944">
    <property type="term" value="P:positive regulation of transcription by RNA polymerase II"/>
    <property type="evidence" value="ECO:0007669"/>
    <property type="project" value="TreeGrafter"/>
</dbReference>
<dbReference type="InterPro" id="IPR013087">
    <property type="entry name" value="Znf_C2H2_type"/>
</dbReference>
<feature type="domain" description="C2H2-type" evidence="11">
    <location>
        <begin position="84"/>
        <end position="111"/>
    </location>
</feature>
<reference evidence="12" key="1">
    <citation type="submission" date="2020-05" db="EMBL/GenBank/DDBJ databases">
        <title>Mycena genomes resolve the evolution of fungal bioluminescence.</title>
        <authorList>
            <person name="Tsai I.J."/>
        </authorList>
    </citation>
    <scope>NUCLEOTIDE SEQUENCE</scope>
    <source>
        <strain evidence="12">110903Hualien_Pintung</strain>
    </source>
</reference>
<name>A0A8H6WG31_MYCCL</name>
<keyword evidence="5 9" id="KW-0863">Zinc-finger</keyword>
<feature type="compositionally biased region" description="Basic and acidic residues" evidence="10">
    <location>
        <begin position="97"/>
        <end position="111"/>
    </location>
</feature>
<evidence type="ECO:0000256" key="7">
    <source>
        <dbReference type="ARBA" id="ARBA00023242"/>
    </source>
</evidence>
<dbReference type="Proteomes" id="UP000613580">
    <property type="component" value="Unassembled WGS sequence"/>
</dbReference>
<dbReference type="InterPro" id="IPR050806">
    <property type="entry name" value="pacC/RIM101"/>
</dbReference>
<feature type="region of interest" description="Disordered" evidence="10">
    <location>
        <begin position="607"/>
        <end position="628"/>
    </location>
</feature>
<accession>A0A8H6WG31</accession>
<dbReference type="GO" id="GO:0008270">
    <property type="term" value="F:zinc ion binding"/>
    <property type="evidence" value="ECO:0007669"/>
    <property type="project" value="UniProtKB-KW"/>
</dbReference>
<feature type="region of interest" description="Disordered" evidence="10">
    <location>
        <begin position="438"/>
        <end position="530"/>
    </location>
</feature>
<feature type="compositionally biased region" description="Pro residues" evidence="10">
    <location>
        <begin position="171"/>
        <end position="184"/>
    </location>
</feature>
<dbReference type="SMART" id="SM00355">
    <property type="entry name" value="ZnF_C2H2"/>
    <property type="match status" value="3"/>
</dbReference>
<feature type="region of interest" description="Disordered" evidence="10">
    <location>
        <begin position="97"/>
        <end position="197"/>
    </location>
</feature>
<dbReference type="InterPro" id="IPR036236">
    <property type="entry name" value="Znf_C2H2_sf"/>
</dbReference>
<dbReference type="PANTHER" id="PTHR47257">
    <property type="entry name" value="PH-RESPONSE TRANSCRIPTION FACTOR PACC/RIM101"/>
    <property type="match status" value="1"/>
</dbReference>
<feature type="compositionally biased region" description="Low complexity" evidence="10">
    <location>
        <begin position="504"/>
        <end position="518"/>
    </location>
</feature>
<evidence type="ECO:0000256" key="3">
    <source>
        <dbReference type="ARBA" id="ARBA00022723"/>
    </source>
</evidence>
<dbReference type="Gene3D" id="3.30.160.60">
    <property type="entry name" value="Classic Zinc Finger"/>
    <property type="match status" value="2"/>
</dbReference>
<keyword evidence="6" id="KW-0862">Zinc</keyword>
<dbReference type="PROSITE" id="PS00028">
    <property type="entry name" value="ZINC_FINGER_C2H2_1"/>
    <property type="match status" value="3"/>
</dbReference>
<evidence type="ECO:0000256" key="10">
    <source>
        <dbReference type="SAM" id="MobiDB-lite"/>
    </source>
</evidence>
<evidence type="ECO:0000256" key="6">
    <source>
        <dbReference type="ARBA" id="ARBA00022833"/>
    </source>
</evidence>
<organism evidence="12 13">
    <name type="scientific">Mycena chlorophos</name>
    <name type="common">Agaric fungus</name>
    <name type="synonym">Agaricus chlorophos</name>
    <dbReference type="NCBI Taxonomy" id="658473"/>
    <lineage>
        <taxon>Eukaryota</taxon>
        <taxon>Fungi</taxon>
        <taxon>Dikarya</taxon>
        <taxon>Basidiomycota</taxon>
        <taxon>Agaricomycotina</taxon>
        <taxon>Agaricomycetes</taxon>
        <taxon>Agaricomycetidae</taxon>
        <taxon>Agaricales</taxon>
        <taxon>Marasmiineae</taxon>
        <taxon>Mycenaceae</taxon>
        <taxon>Mycena</taxon>
    </lineage>
</organism>
<keyword evidence="4" id="KW-0677">Repeat</keyword>
<comment type="subcellular location">
    <subcellularLocation>
        <location evidence="1">Nucleus</location>
    </subcellularLocation>
</comment>
<dbReference type="EMBL" id="JACAZE010000007">
    <property type="protein sequence ID" value="KAF7311094.1"/>
    <property type="molecule type" value="Genomic_DNA"/>
</dbReference>